<dbReference type="PANTHER" id="PTHR10491:SF4">
    <property type="entry name" value="METHIONINE ADENOSYLTRANSFERASE 2 SUBUNIT BETA"/>
    <property type="match status" value="1"/>
</dbReference>
<keyword evidence="9" id="KW-1185">Reference proteome</keyword>
<feature type="domain" description="RmlD-like substrate binding" evidence="7">
    <location>
        <begin position="1"/>
        <end position="289"/>
    </location>
</feature>
<organism evidence="8 9">
    <name type="scientific">Desulfosarcina widdelii</name>
    <dbReference type="NCBI Taxonomy" id="947919"/>
    <lineage>
        <taxon>Bacteria</taxon>
        <taxon>Pseudomonadati</taxon>
        <taxon>Thermodesulfobacteriota</taxon>
        <taxon>Desulfobacteria</taxon>
        <taxon>Desulfobacterales</taxon>
        <taxon>Desulfosarcinaceae</taxon>
        <taxon>Desulfosarcina</taxon>
    </lineage>
</organism>
<evidence type="ECO:0000256" key="1">
    <source>
        <dbReference type="ARBA" id="ARBA00004781"/>
    </source>
</evidence>
<dbReference type="GO" id="GO:0019305">
    <property type="term" value="P:dTDP-rhamnose biosynthetic process"/>
    <property type="evidence" value="ECO:0007669"/>
    <property type="project" value="UniProtKB-UniPathway"/>
</dbReference>
<comment type="pathway">
    <text evidence="1 6">Carbohydrate biosynthesis; dTDP-L-rhamnose biosynthesis.</text>
</comment>
<dbReference type="NCBIfam" id="TIGR01214">
    <property type="entry name" value="rmlD"/>
    <property type="match status" value="1"/>
</dbReference>
<evidence type="ECO:0000256" key="5">
    <source>
        <dbReference type="ARBA" id="ARBA00048200"/>
    </source>
</evidence>
<dbReference type="CDD" id="cd05254">
    <property type="entry name" value="dTDP_HR_like_SDR_e"/>
    <property type="match status" value="1"/>
</dbReference>
<dbReference type="InterPro" id="IPR029903">
    <property type="entry name" value="RmlD-like-bd"/>
</dbReference>
<dbReference type="SUPFAM" id="SSF51735">
    <property type="entry name" value="NAD(P)-binding Rossmann-fold domains"/>
    <property type="match status" value="1"/>
</dbReference>
<dbReference type="PANTHER" id="PTHR10491">
    <property type="entry name" value="DTDP-4-DEHYDRORHAMNOSE REDUCTASE"/>
    <property type="match status" value="1"/>
</dbReference>
<dbReference type="InterPro" id="IPR005913">
    <property type="entry name" value="dTDP_dehydrorham_reduct"/>
</dbReference>
<evidence type="ECO:0000256" key="6">
    <source>
        <dbReference type="RuleBase" id="RU364082"/>
    </source>
</evidence>
<gene>
    <name evidence="8" type="ORF">DSCW_04340</name>
</gene>
<sequence>MTILIIGNKGQLGWALERSAENHDIKTVGVDLPELDMTHAEALNQLVGRKRWAAVVNAAAYTAVDKAECDVDTAFAVNRDGVAHLADACREHDLPLIHISTDYVFNGRATSPYTPDDPIDPLGIYGQSKAAGEKALRERLDRHVIIRTSWLYGIHGNNFVKTMLRLARERKELRVVFDQYGCPTYAGDLADAILQITKPCMKNQDLPWGTFHYCNKGIISWHRLARQTIQSASRYEKFQVETIVPITTEEYPTPAPRPAYSALDCTGFTESFGIEMVDWKDSLDLMVDGLYT</sequence>
<evidence type="ECO:0000256" key="3">
    <source>
        <dbReference type="ARBA" id="ARBA00012929"/>
    </source>
</evidence>
<dbReference type="Gene3D" id="3.90.25.10">
    <property type="entry name" value="UDP-galactose 4-epimerase, domain 1"/>
    <property type="match status" value="1"/>
</dbReference>
<dbReference type="OrthoDB" id="9803892at2"/>
<evidence type="ECO:0000256" key="2">
    <source>
        <dbReference type="ARBA" id="ARBA00010944"/>
    </source>
</evidence>
<dbReference type="GO" id="GO:0008831">
    <property type="term" value="F:dTDP-4-dehydrorhamnose reductase activity"/>
    <property type="evidence" value="ECO:0007669"/>
    <property type="project" value="UniProtKB-EC"/>
</dbReference>
<dbReference type="GO" id="GO:0005829">
    <property type="term" value="C:cytosol"/>
    <property type="evidence" value="ECO:0007669"/>
    <property type="project" value="TreeGrafter"/>
</dbReference>
<dbReference type="AlphaFoldDB" id="A0A5K7Z969"/>
<accession>A0A5K7Z969</accession>
<dbReference type="EMBL" id="AP021875">
    <property type="protein sequence ID" value="BBO73017.1"/>
    <property type="molecule type" value="Genomic_DNA"/>
</dbReference>
<protein>
    <recommendedName>
        <fullName evidence="4 6">dTDP-4-dehydrorhamnose reductase</fullName>
        <ecNumber evidence="3 6">1.1.1.133</ecNumber>
    </recommendedName>
</protein>
<evidence type="ECO:0000259" key="7">
    <source>
        <dbReference type="Pfam" id="PF04321"/>
    </source>
</evidence>
<dbReference type="RefSeq" id="WP_155302163.1">
    <property type="nucleotide sequence ID" value="NZ_AP021875.1"/>
</dbReference>
<dbReference type="Proteomes" id="UP000427769">
    <property type="component" value="Chromosome"/>
</dbReference>
<dbReference type="Gene3D" id="3.40.50.720">
    <property type="entry name" value="NAD(P)-binding Rossmann-like Domain"/>
    <property type="match status" value="1"/>
</dbReference>
<evidence type="ECO:0000313" key="8">
    <source>
        <dbReference type="EMBL" id="BBO73017.1"/>
    </source>
</evidence>
<dbReference type="KEGG" id="dwd:DSCW_04340"/>
<name>A0A5K7Z969_9BACT</name>
<evidence type="ECO:0000313" key="9">
    <source>
        <dbReference type="Proteomes" id="UP000427769"/>
    </source>
</evidence>
<evidence type="ECO:0000256" key="4">
    <source>
        <dbReference type="ARBA" id="ARBA00017099"/>
    </source>
</evidence>
<dbReference type="InterPro" id="IPR036291">
    <property type="entry name" value="NAD(P)-bd_dom_sf"/>
</dbReference>
<keyword evidence="6" id="KW-0521">NADP</keyword>
<comment type="similarity">
    <text evidence="2 6">Belongs to the dTDP-4-dehydrorhamnose reductase family.</text>
</comment>
<comment type="function">
    <text evidence="6">Catalyzes the reduction of dTDP-6-deoxy-L-lyxo-4-hexulose to yield dTDP-L-rhamnose.</text>
</comment>
<dbReference type="Pfam" id="PF04321">
    <property type="entry name" value="RmlD_sub_bind"/>
    <property type="match status" value="1"/>
</dbReference>
<proteinExistence type="inferred from homology"/>
<reference evidence="8 9" key="1">
    <citation type="submission" date="2019-11" db="EMBL/GenBank/DDBJ databases">
        <title>Comparative genomics of hydrocarbon-degrading Desulfosarcina strains.</title>
        <authorList>
            <person name="Watanabe M."/>
            <person name="Kojima H."/>
            <person name="Fukui M."/>
        </authorList>
    </citation>
    <scope>NUCLEOTIDE SEQUENCE [LARGE SCALE GENOMIC DNA]</scope>
    <source>
        <strain evidence="8 9">PP31</strain>
    </source>
</reference>
<dbReference type="EC" id="1.1.1.133" evidence="3 6"/>
<dbReference type="UniPathway" id="UPA00124"/>
<comment type="catalytic activity">
    <reaction evidence="5">
        <text>dTDP-beta-L-rhamnose + NADP(+) = dTDP-4-dehydro-beta-L-rhamnose + NADPH + H(+)</text>
        <dbReference type="Rhea" id="RHEA:21796"/>
        <dbReference type="ChEBI" id="CHEBI:15378"/>
        <dbReference type="ChEBI" id="CHEBI:57510"/>
        <dbReference type="ChEBI" id="CHEBI:57783"/>
        <dbReference type="ChEBI" id="CHEBI:58349"/>
        <dbReference type="ChEBI" id="CHEBI:62830"/>
        <dbReference type="EC" id="1.1.1.133"/>
    </reaction>
</comment>
<keyword evidence="6" id="KW-0560">Oxidoreductase</keyword>